<keyword evidence="2" id="KW-1185">Reference proteome</keyword>
<accession>A0A345AUY8</accession>
<dbReference type="SUPFAM" id="SSF52540">
    <property type="entry name" value="P-loop containing nucleoside triphosphate hydrolases"/>
    <property type="match status" value="1"/>
</dbReference>
<reference evidence="2" key="1">
    <citation type="submission" date="2018-06" db="EMBL/GenBank/DDBJ databases">
        <title>Whole genome analysis of phage vB_ApiM_fHyAci03 infecting Acinetobacter pittii.</title>
        <authorList>
            <person name="Kiljunen S."/>
            <person name="Wicklund A."/>
            <person name="Skurnik M."/>
        </authorList>
    </citation>
    <scope>NUCLEOTIDE SEQUENCE [LARGE SCALE GENOMIC DNA]</scope>
</reference>
<evidence type="ECO:0000313" key="2">
    <source>
        <dbReference type="Proteomes" id="UP000255697"/>
    </source>
</evidence>
<dbReference type="EC" id="2.7.4.13" evidence="1"/>
<dbReference type="Gene3D" id="3.40.50.300">
    <property type="entry name" value="P-loop containing nucleotide triphosphate hydrolases"/>
    <property type="match status" value="1"/>
</dbReference>
<dbReference type="InterPro" id="IPR048444">
    <property type="entry name" value="DNMK"/>
</dbReference>
<dbReference type="Pfam" id="PF21448">
    <property type="entry name" value="DNMK"/>
    <property type="match status" value="1"/>
</dbReference>
<dbReference type="Gene3D" id="1.10.238.70">
    <property type="match status" value="1"/>
</dbReference>
<dbReference type="InterPro" id="IPR023191">
    <property type="entry name" value="DNMP_kinase_N"/>
</dbReference>
<dbReference type="EMBL" id="MH460829">
    <property type="protein sequence ID" value="AXF40721.1"/>
    <property type="molecule type" value="Genomic_DNA"/>
</dbReference>
<keyword evidence="1" id="KW-0418">Kinase</keyword>
<organism evidence="1 2">
    <name type="scientific">Acinetobacter phage vB_ApiM_fHyAci03</name>
    <dbReference type="NCBI Taxonomy" id="2269366"/>
    <lineage>
        <taxon>Viruses</taxon>
        <taxon>Duplodnaviria</taxon>
        <taxon>Heunggongvirae</taxon>
        <taxon>Uroviricota</taxon>
        <taxon>Caudoviricetes</taxon>
        <taxon>Pantevenvirales</taxon>
        <taxon>Straboviridae</taxon>
        <taxon>Twarogvirinae</taxon>
        <taxon>Lazarusvirus</taxon>
        <taxon>Lazarusvirus fhyacithree</taxon>
    </lineage>
</organism>
<evidence type="ECO:0000313" key="1">
    <source>
        <dbReference type="EMBL" id="AXF40721.1"/>
    </source>
</evidence>
<proteinExistence type="predicted"/>
<protein>
    <submittedName>
        <fullName evidence="1">Deoxynucleotide monophosphate kinase</fullName>
        <ecNumber evidence="1">2.7.4.13</ecNumber>
    </submittedName>
</protein>
<gene>
    <name evidence="1" type="ORF">Ac3_160</name>
</gene>
<sequence length="245" mass="28389">MTIVSIVGKKRSGKDTMADYMVEELGAVKYALALPIKKVLFETYSELNLSTKSGLSLSFADFNGDSPYDRESPLILSNSDVNDWLRKCIKILIEQYGLRENLTSGFESYLSVFNSINRNIEPWTVRRLMQILGTDLVCEHYDKYFWLRLMMNQYITEFANGAKIFIVTDIRQQHEIDFMRFINARLIFVERDSINTNTNADNHITEAGLQRQPGDPVIHNDGTLEEFKQKISNLFHTEVLQNDRR</sequence>
<dbReference type="InterPro" id="IPR027417">
    <property type="entry name" value="P-loop_NTPase"/>
</dbReference>
<dbReference type="GO" id="GO:0047507">
    <property type="term" value="F:deoxynucleoside phosphate kinase activity, ATP as phosphate donor"/>
    <property type="evidence" value="ECO:0007669"/>
    <property type="project" value="UniProtKB-EC"/>
</dbReference>
<name>A0A345AUY8_9CAUD</name>
<dbReference type="Proteomes" id="UP000255697">
    <property type="component" value="Segment"/>
</dbReference>
<keyword evidence="1" id="KW-0808">Transferase</keyword>